<dbReference type="HOGENOM" id="CLU_1000741_0_0_10"/>
<evidence type="ECO:0008006" key="3">
    <source>
        <dbReference type="Google" id="ProtNLM"/>
    </source>
</evidence>
<evidence type="ECO:0000313" key="1">
    <source>
        <dbReference type="EMBL" id="CBH25086.1"/>
    </source>
</evidence>
<name>D5HAN1_SALRM</name>
<evidence type="ECO:0000313" key="2">
    <source>
        <dbReference type="Proteomes" id="UP000000933"/>
    </source>
</evidence>
<protein>
    <recommendedName>
        <fullName evidence="3">DUF2071 domain-containing protein</fullName>
    </recommendedName>
</protein>
<dbReference type="PANTHER" id="PTHR39186">
    <property type="entry name" value="DUF2071 FAMILY PROTEIN"/>
    <property type="match status" value="1"/>
</dbReference>
<organism evidence="1 2">
    <name type="scientific">Salinibacter ruber (strain M8)</name>
    <dbReference type="NCBI Taxonomy" id="761659"/>
    <lineage>
        <taxon>Bacteria</taxon>
        <taxon>Pseudomonadati</taxon>
        <taxon>Rhodothermota</taxon>
        <taxon>Rhodothermia</taxon>
        <taxon>Rhodothermales</taxon>
        <taxon>Salinibacteraceae</taxon>
        <taxon>Salinibacter</taxon>
    </lineage>
</organism>
<dbReference type="SUPFAM" id="SSF160104">
    <property type="entry name" value="Acetoacetate decarboxylase-like"/>
    <property type="match status" value="1"/>
</dbReference>
<dbReference type="Pfam" id="PF09844">
    <property type="entry name" value="DUF2071"/>
    <property type="match status" value="1"/>
</dbReference>
<reference evidence="2" key="2">
    <citation type="submission" date="2010-04" db="EMBL/GenBank/DDBJ databases">
        <title>Genome sequence of Salinibacter ruber M8.</title>
        <authorList>
            <consortium name="Genoscope"/>
        </authorList>
    </citation>
    <scope>NUCLEOTIDE SEQUENCE [LARGE SCALE GENOMIC DNA]</scope>
    <source>
        <strain evidence="2">M8</strain>
    </source>
</reference>
<sequence>MNGSGASRLLSGCARFRWGPLSRPVGADRAFLRTLMSIPFFSARRVLRATARNRVVVGYTVDPTRVAPLLPDGLSPVRDDGTTPISLVGVELTNLRVLGVRGPGGQRVPVVELRVHVRPDGAPSGPAGTWTAQAYVPRRLVAWGARLLYGERVATTSMQPIRREPVDQVEVTYRFDWKGREQRVRARGEQPPVMPAPGARAHALLRPRWRYSTARDGTLLRTRIERPAVPICRVQEHHVTVQWSAACGDIGALLQDQSPSHVLLAPRTPVTVHGPART</sequence>
<dbReference type="EMBL" id="FP565814">
    <property type="protein sequence ID" value="CBH25086.1"/>
    <property type="molecule type" value="Genomic_DNA"/>
</dbReference>
<dbReference type="Proteomes" id="UP000000933">
    <property type="component" value="Chromosome"/>
</dbReference>
<dbReference type="AlphaFoldDB" id="D5HAN1"/>
<dbReference type="InterPro" id="IPR023375">
    <property type="entry name" value="ADC_dom_sf"/>
</dbReference>
<proteinExistence type="predicted"/>
<gene>
    <name evidence="1" type="ordered locus">SRM_02165</name>
</gene>
<accession>D5HAN1</accession>
<dbReference type="KEGG" id="srm:SRM_02165"/>
<dbReference type="InterPro" id="IPR018644">
    <property type="entry name" value="DUF2071"/>
</dbReference>
<reference evidence="1 2" key="1">
    <citation type="journal article" date="2010" name="ISME J.">
        <title>Fine-scale evolution: genomic, phenotypic and ecological differentiation in two coexisting Salinibacter ruber strains.</title>
        <authorList>
            <person name="Pena A."/>
            <person name="Teeling H."/>
            <person name="Huerta-Cepas J."/>
            <person name="Santos F."/>
            <person name="Yarza P."/>
            <person name="Brito-Echeverria J."/>
            <person name="Lucio M."/>
            <person name="Schmitt-Kopplin P."/>
            <person name="Meseguer I."/>
            <person name="Schenowitz C."/>
            <person name="Dossat C."/>
            <person name="Barbe V."/>
            <person name="Dopazo J."/>
            <person name="Rossello-Mora R."/>
            <person name="Schuler M."/>
            <person name="Glockner F.O."/>
            <person name="Amann R."/>
            <person name="Gabaldon T."/>
            <person name="Anton J."/>
        </authorList>
    </citation>
    <scope>NUCLEOTIDE SEQUENCE [LARGE SCALE GENOMIC DNA]</scope>
    <source>
        <strain evidence="1 2">M8</strain>
    </source>
</reference>
<dbReference type="PANTHER" id="PTHR39186:SF1">
    <property type="entry name" value="DUF2071 DOMAIN-CONTAINING PROTEIN"/>
    <property type="match status" value="1"/>
</dbReference>